<evidence type="ECO:0000313" key="2">
    <source>
        <dbReference type="Proteomes" id="UP001419268"/>
    </source>
</evidence>
<evidence type="ECO:0000313" key="1">
    <source>
        <dbReference type="EMBL" id="KAK9133373.1"/>
    </source>
</evidence>
<gene>
    <name evidence="1" type="ORF">Scep_012901</name>
</gene>
<dbReference type="AlphaFoldDB" id="A0AAP0P747"/>
<reference evidence="1 2" key="1">
    <citation type="submission" date="2024-01" db="EMBL/GenBank/DDBJ databases">
        <title>Genome assemblies of Stephania.</title>
        <authorList>
            <person name="Yang L."/>
        </authorList>
    </citation>
    <scope>NUCLEOTIDE SEQUENCE [LARGE SCALE GENOMIC DNA]</scope>
    <source>
        <strain evidence="1">JXDWG</strain>
        <tissue evidence="1">Leaf</tissue>
    </source>
</reference>
<protein>
    <submittedName>
        <fullName evidence="1">Uncharacterized protein</fullName>
    </submittedName>
</protein>
<dbReference type="Proteomes" id="UP001419268">
    <property type="component" value="Unassembled WGS sequence"/>
</dbReference>
<name>A0AAP0P747_9MAGN</name>
<keyword evidence="2" id="KW-1185">Reference proteome</keyword>
<accession>A0AAP0P747</accession>
<organism evidence="1 2">
    <name type="scientific">Stephania cephalantha</name>
    <dbReference type="NCBI Taxonomy" id="152367"/>
    <lineage>
        <taxon>Eukaryota</taxon>
        <taxon>Viridiplantae</taxon>
        <taxon>Streptophyta</taxon>
        <taxon>Embryophyta</taxon>
        <taxon>Tracheophyta</taxon>
        <taxon>Spermatophyta</taxon>
        <taxon>Magnoliopsida</taxon>
        <taxon>Ranunculales</taxon>
        <taxon>Menispermaceae</taxon>
        <taxon>Menispermoideae</taxon>
        <taxon>Cissampelideae</taxon>
        <taxon>Stephania</taxon>
    </lineage>
</organism>
<sequence>MSRCGNPAKVYLMYISSEKQSVKQCHIHVSNVSKPKMNPKVTNNINIYHIYNPKYQNKPTVVTKRS</sequence>
<comment type="caution">
    <text evidence="1">The sequence shown here is derived from an EMBL/GenBank/DDBJ whole genome shotgun (WGS) entry which is preliminary data.</text>
</comment>
<dbReference type="EMBL" id="JBBNAG010000005">
    <property type="protein sequence ID" value="KAK9133373.1"/>
    <property type="molecule type" value="Genomic_DNA"/>
</dbReference>
<proteinExistence type="predicted"/>